<dbReference type="RefSeq" id="XP_039116495.1">
    <property type="nucleotide sequence ID" value="XM_039260561.1"/>
</dbReference>
<dbReference type="PANTHER" id="PTHR48006:SF60">
    <property type="entry name" value="PROTEIN KINASE DOMAIN-CONTAINING PROTEIN"/>
    <property type="match status" value="1"/>
</dbReference>
<dbReference type="CDD" id="cd14066">
    <property type="entry name" value="STKc_IRAK"/>
    <property type="match status" value="1"/>
</dbReference>
<protein>
    <recommendedName>
        <fullName evidence="2">non-specific serine/threonine protein kinase</fullName>
        <ecNumber evidence="2">2.7.11.1</ecNumber>
    </recommendedName>
</protein>
<dbReference type="InterPro" id="IPR000719">
    <property type="entry name" value="Prot_kinase_dom"/>
</dbReference>
<comment type="catalytic activity">
    <reaction evidence="17">
        <text>L-threonyl-[protein] + ATP = O-phospho-L-threonyl-[protein] + ADP + H(+)</text>
        <dbReference type="Rhea" id="RHEA:46608"/>
        <dbReference type="Rhea" id="RHEA-COMP:11060"/>
        <dbReference type="Rhea" id="RHEA-COMP:11605"/>
        <dbReference type="ChEBI" id="CHEBI:15378"/>
        <dbReference type="ChEBI" id="CHEBI:30013"/>
        <dbReference type="ChEBI" id="CHEBI:30616"/>
        <dbReference type="ChEBI" id="CHEBI:61977"/>
        <dbReference type="ChEBI" id="CHEBI:456216"/>
        <dbReference type="EC" id="2.7.11.1"/>
    </reaction>
</comment>
<evidence type="ECO:0000313" key="23">
    <source>
        <dbReference type="RefSeq" id="XP_039116495.1"/>
    </source>
</evidence>
<dbReference type="Gene3D" id="3.30.200.20">
    <property type="entry name" value="Phosphorylase Kinase, domain 1"/>
    <property type="match status" value="1"/>
</dbReference>
<comment type="subcellular location">
    <subcellularLocation>
        <location evidence="1">Membrane</location>
        <topology evidence="1">Single-pass type I membrane protein</topology>
    </subcellularLocation>
</comment>
<evidence type="ECO:0000256" key="20">
    <source>
        <dbReference type="SAM" id="SignalP"/>
    </source>
</evidence>
<keyword evidence="15" id="KW-0675">Receptor</keyword>
<evidence type="ECO:0000256" key="16">
    <source>
        <dbReference type="ARBA" id="ARBA00023180"/>
    </source>
</evidence>
<evidence type="ECO:0000256" key="18">
    <source>
        <dbReference type="ARBA" id="ARBA00048679"/>
    </source>
</evidence>
<feature type="domain" description="Protein kinase" evidence="21">
    <location>
        <begin position="667"/>
        <end position="947"/>
    </location>
</feature>
<keyword evidence="10" id="KW-0547">Nucleotide-binding</keyword>
<dbReference type="SUPFAM" id="SSF52058">
    <property type="entry name" value="L domain-like"/>
    <property type="match status" value="1"/>
</dbReference>
<dbReference type="Pfam" id="PF13855">
    <property type="entry name" value="LRR_8"/>
    <property type="match status" value="1"/>
</dbReference>
<evidence type="ECO:0000256" key="14">
    <source>
        <dbReference type="ARBA" id="ARBA00023136"/>
    </source>
</evidence>
<keyword evidence="11" id="KW-0418">Kinase</keyword>
<keyword evidence="12" id="KW-0067">ATP-binding</keyword>
<dbReference type="Gene3D" id="2.60.120.430">
    <property type="entry name" value="Galactose-binding lectin"/>
    <property type="match status" value="1"/>
</dbReference>
<dbReference type="CDD" id="cd12087">
    <property type="entry name" value="TM_EGFR-like"/>
    <property type="match status" value="1"/>
</dbReference>
<dbReference type="Pfam" id="PF11721">
    <property type="entry name" value="Malectin"/>
    <property type="match status" value="1"/>
</dbReference>
<evidence type="ECO:0000256" key="11">
    <source>
        <dbReference type="ARBA" id="ARBA00022777"/>
    </source>
</evidence>
<feature type="chain" id="PRO_5044275250" description="non-specific serine/threonine protein kinase" evidence="20">
    <location>
        <begin position="28"/>
        <end position="1019"/>
    </location>
</feature>
<evidence type="ECO:0000256" key="13">
    <source>
        <dbReference type="ARBA" id="ARBA00022989"/>
    </source>
</evidence>
<evidence type="ECO:0000256" key="19">
    <source>
        <dbReference type="SAM" id="Phobius"/>
    </source>
</evidence>
<proteinExistence type="predicted"/>
<dbReference type="Gene3D" id="3.80.10.10">
    <property type="entry name" value="Ribonuclease Inhibitor"/>
    <property type="match status" value="3"/>
</dbReference>
<dbReference type="AlphaFoldDB" id="A0AB40ANB1"/>
<evidence type="ECO:0000256" key="6">
    <source>
        <dbReference type="ARBA" id="ARBA00022679"/>
    </source>
</evidence>
<comment type="catalytic activity">
    <reaction evidence="18">
        <text>L-seryl-[protein] + ATP = O-phospho-L-seryl-[protein] + ADP + H(+)</text>
        <dbReference type="Rhea" id="RHEA:17989"/>
        <dbReference type="Rhea" id="RHEA-COMP:9863"/>
        <dbReference type="Rhea" id="RHEA-COMP:11604"/>
        <dbReference type="ChEBI" id="CHEBI:15378"/>
        <dbReference type="ChEBI" id="CHEBI:29999"/>
        <dbReference type="ChEBI" id="CHEBI:30616"/>
        <dbReference type="ChEBI" id="CHEBI:83421"/>
        <dbReference type="ChEBI" id="CHEBI:456216"/>
        <dbReference type="EC" id="2.7.11.1"/>
    </reaction>
</comment>
<name>A0AB40ANB1_DIOCR</name>
<keyword evidence="5" id="KW-0433">Leucine-rich repeat</keyword>
<keyword evidence="9" id="KW-0677">Repeat</keyword>
<evidence type="ECO:0000256" key="17">
    <source>
        <dbReference type="ARBA" id="ARBA00047899"/>
    </source>
</evidence>
<evidence type="ECO:0000313" key="22">
    <source>
        <dbReference type="Proteomes" id="UP001515500"/>
    </source>
</evidence>
<dbReference type="InterPro" id="IPR008271">
    <property type="entry name" value="Ser/Thr_kinase_AS"/>
</dbReference>
<dbReference type="EC" id="2.7.11.1" evidence="2"/>
<evidence type="ECO:0000256" key="10">
    <source>
        <dbReference type="ARBA" id="ARBA00022741"/>
    </source>
</evidence>
<evidence type="ECO:0000259" key="21">
    <source>
        <dbReference type="PROSITE" id="PS50011"/>
    </source>
</evidence>
<keyword evidence="14 19" id="KW-0472">Membrane</keyword>
<evidence type="ECO:0000256" key="15">
    <source>
        <dbReference type="ARBA" id="ARBA00023170"/>
    </source>
</evidence>
<keyword evidence="13 19" id="KW-1133">Transmembrane helix</keyword>
<gene>
    <name evidence="23" type="primary">LOC120251914</name>
</gene>
<dbReference type="PANTHER" id="PTHR48006">
    <property type="entry name" value="LEUCINE-RICH REPEAT-CONTAINING PROTEIN DDB_G0281931-RELATED"/>
    <property type="match status" value="1"/>
</dbReference>
<dbReference type="FunFam" id="3.30.200.20:FF:000217">
    <property type="entry name" value="probable LRR receptor-like serine/threonine-protein kinase At1g53430"/>
    <property type="match status" value="1"/>
</dbReference>
<evidence type="ECO:0000256" key="5">
    <source>
        <dbReference type="ARBA" id="ARBA00022614"/>
    </source>
</evidence>
<evidence type="ECO:0000256" key="4">
    <source>
        <dbReference type="ARBA" id="ARBA00022553"/>
    </source>
</evidence>
<dbReference type="GO" id="GO:0004674">
    <property type="term" value="F:protein serine/threonine kinase activity"/>
    <property type="evidence" value="ECO:0007669"/>
    <property type="project" value="UniProtKB-KW"/>
</dbReference>
<feature type="transmembrane region" description="Helical" evidence="19">
    <location>
        <begin position="613"/>
        <end position="635"/>
    </location>
</feature>
<dbReference type="FunFam" id="2.60.120.430:FF:000004">
    <property type="entry name" value="Putative leucine-rich repeat receptor-like serine/threonine-protein kinase"/>
    <property type="match status" value="1"/>
</dbReference>
<keyword evidence="6" id="KW-0808">Transferase</keyword>
<dbReference type="InterPro" id="IPR032675">
    <property type="entry name" value="LRR_dom_sf"/>
</dbReference>
<dbReference type="SMART" id="SM00220">
    <property type="entry name" value="S_TKc"/>
    <property type="match status" value="1"/>
</dbReference>
<keyword evidence="16" id="KW-0325">Glycoprotein</keyword>
<keyword evidence="4" id="KW-0597">Phosphoprotein</keyword>
<accession>A0AB40ANB1</accession>
<dbReference type="GeneID" id="120251914"/>
<dbReference type="InterPro" id="IPR051824">
    <property type="entry name" value="LRR_Rcpt-Like_S/T_Kinase"/>
</dbReference>
<dbReference type="Pfam" id="PF00560">
    <property type="entry name" value="LRR_1"/>
    <property type="match status" value="3"/>
</dbReference>
<reference evidence="23" key="1">
    <citation type="submission" date="2025-08" db="UniProtKB">
        <authorList>
            <consortium name="RefSeq"/>
        </authorList>
    </citation>
    <scope>IDENTIFICATION</scope>
</reference>
<dbReference type="FunFam" id="1.10.510.10:FF:000044">
    <property type="entry name" value="Putative LRR receptor-like serine/threonine-protein kinase"/>
    <property type="match status" value="1"/>
</dbReference>
<dbReference type="Proteomes" id="UP001515500">
    <property type="component" value="Chromosome 20"/>
</dbReference>
<evidence type="ECO:0000256" key="7">
    <source>
        <dbReference type="ARBA" id="ARBA00022692"/>
    </source>
</evidence>
<dbReference type="InterPro" id="IPR001611">
    <property type="entry name" value="Leu-rich_rpt"/>
</dbReference>
<sequence length="1019" mass="111964">MMRFSDGVVPLLLLCALVWSCSETVHCRNQTLPQSEVEALKKIGAKLGKHWDFSVNPCSGTSGWVEPSKSNWYGMANVTCGACQANNCHVTSIILWGQNLTGSLPDELSNLTSLQVINLSFNYLNGTIPAAWASTPLTNLYLGANRITGRIPDELGRITTLKNLYLESNLIEGPLPQSLGNLTNLLRLYLAANNITGKLPESLGNLKNITYFTIGGNPITGKIPGFIGNWTQLYTLEMQGTSLEGPFPPISRLGNIESLEVSDLKGGDGKFPPLQNMTYLYRLVLRNMSITDELPTYIGNTTIPEYLDLSFNALTGKIPDSLKGVLPNLIYLFLNNNKLTGAIPEWILTSAQNIDISYNSFNASNAPTDCSSGFVNMVSSYSSTDNKSINSCLRRNNPCSSIPENYELFINCGGHNMMVDGNEYQEDIDAQGESCYKSYEEKWAYSSTGYFMGSGQSYIANNVSPIVGPSNAINELYTSARRSPLSLTYYGLCLMNGNYTVNLHFAEIIFTDDQTYFAVGRRFFDVSIQGETVLEDFNIAKEANGTGRAIIKSFNATVNSNTLEIHLQWAGKGTRNIPLSYGAHGPLISAISVKHNFKLDTGEIHESPPKGTILGTVAAGCLVIVLVSVFIFFFLRRKNAENHELQGLELHTGIFTLRQIKAATRNFDHANKLGEGGFGPVYKGVLPDGSQIAVKQLSSKSSQGNREFINEIGIISALQHPNLVKLCGCCVEGKQLFLIYEFMENNSLANVLFGLEKERLKLDWPTRHRICLGVARGLAYLHEETRLKVVHRDIKATNVLLDKDLNAKISDFGLARLSGEDVTHISTRIAGTIGYMAPEYAMRGYLTDKADVYSFGVVLLEIVSGLSNINYKPEEDRVHLLDWANILRKQGRLVELVDKTLGPNYSEEEAVMLLNLALICISSSASLRPTMTEVVNIIEGKKSVPVVSKKGKGSDSGLSTWLEAFEKLSDSDSELVSSSTCHEPWTESSATAYVEDKEDTWVSATSKGIFDYSEIGALS</sequence>
<dbReference type="Gene3D" id="1.10.510.10">
    <property type="entry name" value="Transferase(Phosphotransferase) domain 1"/>
    <property type="match status" value="1"/>
</dbReference>
<keyword evidence="7 19" id="KW-0812">Transmembrane</keyword>
<dbReference type="GO" id="GO:0005524">
    <property type="term" value="F:ATP binding"/>
    <property type="evidence" value="ECO:0007669"/>
    <property type="project" value="UniProtKB-KW"/>
</dbReference>
<dbReference type="PROSITE" id="PS00108">
    <property type="entry name" value="PROTEIN_KINASE_ST"/>
    <property type="match status" value="1"/>
</dbReference>
<evidence type="ECO:0000256" key="9">
    <source>
        <dbReference type="ARBA" id="ARBA00022737"/>
    </source>
</evidence>
<evidence type="ECO:0000256" key="3">
    <source>
        <dbReference type="ARBA" id="ARBA00022527"/>
    </source>
</evidence>
<keyword evidence="22" id="KW-1185">Reference proteome</keyword>
<dbReference type="InterPro" id="IPR011009">
    <property type="entry name" value="Kinase-like_dom_sf"/>
</dbReference>
<keyword evidence="3" id="KW-0723">Serine/threonine-protein kinase</keyword>
<dbReference type="PROSITE" id="PS50011">
    <property type="entry name" value="PROTEIN_KINASE_DOM"/>
    <property type="match status" value="1"/>
</dbReference>
<evidence type="ECO:0000256" key="2">
    <source>
        <dbReference type="ARBA" id="ARBA00012513"/>
    </source>
</evidence>
<dbReference type="FunFam" id="3.80.10.10:FF:000041">
    <property type="entry name" value="LRR receptor-like serine/threonine-protein kinase ERECTA"/>
    <property type="match status" value="1"/>
</dbReference>
<dbReference type="InterPro" id="IPR001245">
    <property type="entry name" value="Ser-Thr/Tyr_kinase_cat_dom"/>
</dbReference>
<evidence type="ECO:0000256" key="8">
    <source>
        <dbReference type="ARBA" id="ARBA00022729"/>
    </source>
</evidence>
<feature type="signal peptide" evidence="20">
    <location>
        <begin position="1"/>
        <end position="27"/>
    </location>
</feature>
<dbReference type="GO" id="GO:0016020">
    <property type="term" value="C:membrane"/>
    <property type="evidence" value="ECO:0007669"/>
    <property type="project" value="UniProtKB-SubCell"/>
</dbReference>
<keyword evidence="8 20" id="KW-0732">Signal</keyword>
<dbReference type="SUPFAM" id="SSF56112">
    <property type="entry name" value="Protein kinase-like (PK-like)"/>
    <property type="match status" value="1"/>
</dbReference>
<organism evidence="22 23">
    <name type="scientific">Dioscorea cayennensis subsp. rotundata</name>
    <name type="common">White Guinea yam</name>
    <name type="synonym">Dioscorea rotundata</name>
    <dbReference type="NCBI Taxonomy" id="55577"/>
    <lineage>
        <taxon>Eukaryota</taxon>
        <taxon>Viridiplantae</taxon>
        <taxon>Streptophyta</taxon>
        <taxon>Embryophyta</taxon>
        <taxon>Tracheophyta</taxon>
        <taxon>Spermatophyta</taxon>
        <taxon>Magnoliopsida</taxon>
        <taxon>Liliopsida</taxon>
        <taxon>Dioscoreales</taxon>
        <taxon>Dioscoreaceae</taxon>
        <taxon>Dioscorea</taxon>
    </lineage>
</organism>
<evidence type="ECO:0000256" key="12">
    <source>
        <dbReference type="ARBA" id="ARBA00022840"/>
    </source>
</evidence>
<evidence type="ECO:0000256" key="1">
    <source>
        <dbReference type="ARBA" id="ARBA00004479"/>
    </source>
</evidence>
<dbReference type="InterPro" id="IPR021720">
    <property type="entry name" value="Malectin_dom"/>
</dbReference>
<dbReference type="Pfam" id="PF07714">
    <property type="entry name" value="PK_Tyr_Ser-Thr"/>
    <property type="match status" value="1"/>
</dbReference>